<reference evidence="2 3" key="1">
    <citation type="submission" date="2020-07" db="EMBL/GenBank/DDBJ databases">
        <title>Sequencing the genomes of 1000 actinobacteria strains.</title>
        <authorList>
            <person name="Klenk H.-P."/>
        </authorList>
    </citation>
    <scope>NUCLEOTIDE SEQUENCE [LARGE SCALE GENOMIC DNA]</scope>
    <source>
        <strain evidence="2 3">DSM 22083</strain>
    </source>
</reference>
<keyword evidence="2" id="KW-0418">Kinase</keyword>
<dbReference type="InterPro" id="IPR011009">
    <property type="entry name" value="Kinase-like_dom_sf"/>
</dbReference>
<evidence type="ECO:0000259" key="1">
    <source>
        <dbReference type="Pfam" id="PF01636"/>
    </source>
</evidence>
<comment type="caution">
    <text evidence="2">The sequence shown here is derived from an EMBL/GenBank/DDBJ whole genome shotgun (WGS) entry which is preliminary data.</text>
</comment>
<protein>
    <submittedName>
        <fullName evidence="2">5-methylthioribose kinase</fullName>
    </submittedName>
</protein>
<name>A0A7Y9LBJ8_9ACTN</name>
<dbReference type="EMBL" id="JACCBU010000001">
    <property type="protein sequence ID" value="NYE71807.1"/>
    <property type="molecule type" value="Genomic_DNA"/>
</dbReference>
<keyword evidence="2" id="KW-0808">Transferase</keyword>
<organism evidence="2 3">
    <name type="scientific">Microlunatus parietis</name>
    <dbReference type="NCBI Taxonomy" id="682979"/>
    <lineage>
        <taxon>Bacteria</taxon>
        <taxon>Bacillati</taxon>
        <taxon>Actinomycetota</taxon>
        <taxon>Actinomycetes</taxon>
        <taxon>Propionibacteriales</taxon>
        <taxon>Propionibacteriaceae</taxon>
        <taxon>Microlunatus</taxon>
    </lineage>
</organism>
<sequence length="206" mass="22947">MMDLNTASDAEIRHYLDRRGIHAGTLARVERLPGGVSGIVVRIDLPNGPVVCKQALERLAVPGAWHADRRRILTEARALEVYGKLTPELVPRLIDVDPDQLILTMTCAPSEWWPWKERLLAGEKAVVATDVAGRLGRCLARWHAGTAGDAALLAAFDDQETYRLLRTDPFYRALGEVHPDLAGRLRELADDLHRDHRCLVHGDFSP</sequence>
<dbReference type="RefSeq" id="WP_179752207.1">
    <property type="nucleotide sequence ID" value="NZ_JACCBU010000001.1"/>
</dbReference>
<proteinExistence type="predicted"/>
<dbReference type="Gene3D" id="3.30.200.20">
    <property type="entry name" value="Phosphorylase Kinase, domain 1"/>
    <property type="match status" value="1"/>
</dbReference>
<dbReference type="Pfam" id="PF01636">
    <property type="entry name" value="APH"/>
    <property type="match status" value="1"/>
</dbReference>
<keyword evidence="3" id="KW-1185">Reference proteome</keyword>
<accession>A0A7Y9LBJ8</accession>
<dbReference type="GO" id="GO:0016301">
    <property type="term" value="F:kinase activity"/>
    <property type="evidence" value="ECO:0007669"/>
    <property type="project" value="UniProtKB-KW"/>
</dbReference>
<evidence type="ECO:0000313" key="2">
    <source>
        <dbReference type="EMBL" id="NYE71807.1"/>
    </source>
</evidence>
<dbReference type="InterPro" id="IPR002575">
    <property type="entry name" value="Aminoglycoside_PTrfase"/>
</dbReference>
<dbReference type="AlphaFoldDB" id="A0A7Y9LBJ8"/>
<dbReference type="SUPFAM" id="SSF56112">
    <property type="entry name" value="Protein kinase-like (PK-like)"/>
    <property type="match status" value="1"/>
</dbReference>
<evidence type="ECO:0000313" key="3">
    <source>
        <dbReference type="Proteomes" id="UP000569914"/>
    </source>
</evidence>
<dbReference type="Proteomes" id="UP000569914">
    <property type="component" value="Unassembled WGS sequence"/>
</dbReference>
<feature type="domain" description="Aminoglycoside phosphotransferase" evidence="1">
    <location>
        <begin position="29"/>
        <end position="206"/>
    </location>
</feature>
<gene>
    <name evidence="2" type="ORF">BKA15_003136</name>
</gene>